<dbReference type="GO" id="GO:0051539">
    <property type="term" value="F:4 iron, 4 sulfur cluster binding"/>
    <property type="evidence" value="ECO:0007669"/>
    <property type="project" value="UniProtKB-KW"/>
</dbReference>
<dbReference type="InterPro" id="IPR007197">
    <property type="entry name" value="rSAM"/>
</dbReference>
<dbReference type="Pfam" id="PF04055">
    <property type="entry name" value="Radical_SAM"/>
    <property type="match status" value="1"/>
</dbReference>
<dbReference type="AlphaFoldDB" id="A0AAE3IEW5"/>
<dbReference type="PROSITE" id="PS51918">
    <property type="entry name" value="RADICAL_SAM"/>
    <property type="match status" value="1"/>
</dbReference>
<dbReference type="Gene3D" id="3.20.20.70">
    <property type="entry name" value="Aldolase class I"/>
    <property type="match status" value="1"/>
</dbReference>
<dbReference type="PANTHER" id="PTHR43075">
    <property type="entry name" value="FORMATE LYASE ACTIVATING ENZYME, PUTATIVE (AFU_ORTHOLOGUE AFUA_2G15630)-RELATED"/>
    <property type="match status" value="1"/>
</dbReference>
<evidence type="ECO:0000256" key="2">
    <source>
        <dbReference type="ARBA" id="ARBA00022485"/>
    </source>
</evidence>
<evidence type="ECO:0000313" key="10">
    <source>
        <dbReference type="EMBL" id="MCU4719700.1"/>
    </source>
</evidence>
<reference evidence="11" key="1">
    <citation type="submission" date="2023-02" db="EMBL/GenBank/DDBJ databases">
        <title>Enrichment on poylsaccharides allowed isolation of novel metabolic and taxonomic groups of Haloarchaea.</title>
        <authorList>
            <person name="Sorokin D.Y."/>
            <person name="Elcheninov A.G."/>
            <person name="Khizhniak T.V."/>
            <person name="Kolganova T.V."/>
            <person name="Kublanov I.V."/>
        </authorList>
    </citation>
    <scope>NUCLEOTIDE SEQUENCE</scope>
    <source>
        <strain evidence="10 12">HArc-curdl5-1</strain>
        <strain evidence="11">HArc-curdl7</strain>
    </source>
</reference>
<dbReference type="InterPro" id="IPR013785">
    <property type="entry name" value="Aldolase_TIM"/>
</dbReference>
<protein>
    <submittedName>
        <fullName evidence="11">Radical SAM protein</fullName>
    </submittedName>
</protein>
<gene>
    <name evidence="11" type="ORF">OB914_16945</name>
    <name evidence="10" type="ORF">OB916_16805</name>
</gene>
<dbReference type="SFLD" id="SFLDS00029">
    <property type="entry name" value="Radical_SAM"/>
    <property type="match status" value="1"/>
</dbReference>
<comment type="similarity">
    <text evidence="1">Belongs to the organic radical-activating enzymes family.</text>
</comment>
<keyword evidence="5" id="KW-0560">Oxidoreductase</keyword>
<comment type="cofactor">
    <cofactor evidence="8">
        <name>[4Fe-4S] cluster</name>
        <dbReference type="ChEBI" id="CHEBI:49883"/>
    </cofactor>
    <text evidence="8">Binds 1 [4Fe-4S] cluster. The cluster is coordinated with 3 cysteines and an exchangeable S-adenosyl-L-methionine.</text>
</comment>
<keyword evidence="7 8" id="KW-0411">Iron-sulfur</keyword>
<evidence type="ECO:0000259" key="9">
    <source>
        <dbReference type="PROSITE" id="PS51918"/>
    </source>
</evidence>
<feature type="domain" description="Radical SAM core" evidence="9">
    <location>
        <begin position="72"/>
        <end position="304"/>
    </location>
</feature>
<dbReference type="InterPro" id="IPR058240">
    <property type="entry name" value="rSAM_sf"/>
</dbReference>
<evidence type="ECO:0000256" key="4">
    <source>
        <dbReference type="ARBA" id="ARBA00022723"/>
    </source>
</evidence>
<evidence type="ECO:0000256" key="5">
    <source>
        <dbReference type="ARBA" id="ARBA00023002"/>
    </source>
</evidence>
<evidence type="ECO:0000256" key="1">
    <source>
        <dbReference type="ARBA" id="ARBA00009777"/>
    </source>
</evidence>
<dbReference type="PIRSF" id="PIRSF004869">
    <property type="entry name" value="PflX_prd"/>
    <property type="match status" value="1"/>
</dbReference>
<keyword evidence="3 8" id="KW-0949">S-adenosyl-L-methionine</keyword>
<evidence type="ECO:0000256" key="3">
    <source>
        <dbReference type="ARBA" id="ARBA00022691"/>
    </source>
</evidence>
<dbReference type="GO" id="GO:0016491">
    <property type="term" value="F:oxidoreductase activity"/>
    <property type="evidence" value="ECO:0007669"/>
    <property type="project" value="UniProtKB-KW"/>
</dbReference>
<keyword evidence="2" id="KW-0004">4Fe-4S</keyword>
<dbReference type="PROSITE" id="PS01087">
    <property type="entry name" value="RADICAL_ACTIVATING"/>
    <property type="match status" value="1"/>
</dbReference>
<keyword evidence="6 8" id="KW-0408">Iron</keyword>
<evidence type="ECO:0000256" key="8">
    <source>
        <dbReference type="PIRSR" id="PIRSR004869-50"/>
    </source>
</evidence>
<accession>A0AAE3IEW5</accession>
<feature type="binding site" evidence="8">
    <location>
        <position position="94"/>
    </location>
    <ligand>
        <name>[4Fe-4S] cluster</name>
        <dbReference type="ChEBI" id="CHEBI:49883"/>
        <note>4Fe-4S-S-AdoMet</note>
    </ligand>
</feature>
<dbReference type="InterPro" id="IPR040085">
    <property type="entry name" value="MJ0674-like"/>
</dbReference>
<dbReference type="GO" id="GO:0046872">
    <property type="term" value="F:metal ion binding"/>
    <property type="evidence" value="ECO:0007669"/>
    <property type="project" value="UniProtKB-KW"/>
</dbReference>
<evidence type="ECO:0000313" key="13">
    <source>
        <dbReference type="Proteomes" id="UP001209746"/>
    </source>
</evidence>
<dbReference type="EMBL" id="JAOPKD010000040">
    <property type="protein sequence ID" value="MCU4728636.1"/>
    <property type="molecule type" value="Genomic_DNA"/>
</dbReference>
<feature type="binding site" evidence="8">
    <location>
        <position position="87"/>
    </location>
    <ligand>
        <name>[4Fe-4S] cluster</name>
        <dbReference type="ChEBI" id="CHEBI:49883"/>
        <note>4Fe-4S-S-AdoMet</note>
    </ligand>
</feature>
<keyword evidence="12" id="KW-1185">Reference proteome</keyword>
<dbReference type="Proteomes" id="UP001208186">
    <property type="component" value="Unassembled WGS sequence"/>
</dbReference>
<dbReference type="RefSeq" id="WP_315910446.1">
    <property type="nucleotide sequence ID" value="NZ_JAOPKC010000042.1"/>
</dbReference>
<proteinExistence type="inferred from homology"/>
<evidence type="ECO:0000313" key="11">
    <source>
        <dbReference type="EMBL" id="MCU4728636.1"/>
    </source>
</evidence>
<sequence length="306" mass="34370">MGTRPASTPSYRRLSEADFDARVRALWRRYEDCDLCPHDCGVDRTAGETGACGVTDDALVASYFDHHGEESVLRGHSGSGTIFLAGCNLHCVFCQNFDISQRLQGDPVGPEEISEMALELQDRGCHNVNFVTPTHVAPHLAAAVRIAHDRGLKVPIVWNCGGYERVDVLELLDGIVDIYMPDVKWSDSEAAVEYSGAPDYWDRARDALREMHRQVGDLSTDCRGIATDGLLVRHLVMPGHVENTKGVLAFLAEEISQETYVNLMDQYRPHYRARTDSRYEEINRRVRSEEYQEVVAYARELGLRLA</sequence>
<organism evidence="11 13">
    <name type="scientific">Halapricum hydrolyticum</name>
    <dbReference type="NCBI Taxonomy" id="2979991"/>
    <lineage>
        <taxon>Archaea</taxon>
        <taxon>Methanobacteriati</taxon>
        <taxon>Methanobacteriota</taxon>
        <taxon>Stenosarchaea group</taxon>
        <taxon>Halobacteria</taxon>
        <taxon>Halobacteriales</taxon>
        <taxon>Haloarculaceae</taxon>
        <taxon>Halapricum</taxon>
    </lineage>
</organism>
<dbReference type="InterPro" id="IPR001989">
    <property type="entry name" value="Radical_activat_CS"/>
</dbReference>
<evidence type="ECO:0000256" key="6">
    <source>
        <dbReference type="ARBA" id="ARBA00023004"/>
    </source>
</evidence>
<evidence type="ECO:0000313" key="12">
    <source>
        <dbReference type="Proteomes" id="UP001208186"/>
    </source>
</evidence>
<dbReference type="InterPro" id="IPR016431">
    <property type="entry name" value="Pyrv-formate_lyase-activ_prd"/>
</dbReference>
<evidence type="ECO:0000256" key="7">
    <source>
        <dbReference type="ARBA" id="ARBA00023014"/>
    </source>
</evidence>
<keyword evidence="4 8" id="KW-0479">Metal-binding</keyword>
<comment type="caution">
    <text evidence="11">The sequence shown here is derived from an EMBL/GenBank/DDBJ whole genome shotgun (WGS) entry which is preliminary data.</text>
</comment>
<dbReference type="PANTHER" id="PTHR43075:SF1">
    <property type="entry name" value="FORMATE LYASE ACTIVATING ENZYME, PUTATIVE (AFU_ORTHOLOGUE AFUA_2G15630)-RELATED"/>
    <property type="match status" value="1"/>
</dbReference>
<dbReference type="SFLD" id="SFLDG01099">
    <property type="entry name" value="Uncharacterised_Radical_SAM_Su"/>
    <property type="match status" value="1"/>
</dbReference>
<dbReference type="SUPFAM" id="SSF102114">
    <property type="entry name" value="Radical SAM enzymes"/>
    <property type="match status" value="1"/>
</dbReference>
<name>A0AAE3IEW5_9EURY</name>
<dbReference type="Proteomes" id="UP001209746">
    <property type="component" value="Unassembled WGS sequence"/>
</dbReference>
<feature type="binding site" evidence="8">
    <location>
        <position position="91"/>
    </location>
    <ligand>
        <name>[4Fe-4S] cluster</name>
        <dbReference type="ChEBI" id="CHEBI:49883"/>
        <note>4Fe-4S-S-AdoMet</note>
    </ligand>
</feature>
<dbReference type="EMBL" id="JAOPKC010000042">
    <property type="protein sequence ID" value="MCU4719700.1"/>
    <property type="molecule type" value="Genomic_DNA"/>
</dbReference>
<dbReference type="CDD" id="cd01335">
    <property type="entry name" value="Radical_SAM"/>
    <property type="match status" value="1"/>
</dbReference>